<dbReference type="SUPFAM" id="SSF55874">
    <property type="entry name" value="ATPase domain of HSP90 chaperone/DNA topoisomerase II/histidine kinase"/>
    <property type="match status" value="1"/>
</dbReference>
<dbReference type="InterPro" id="IPR050980">
    <property type="entry name" value="2C_sensor_his_kinase"/>
</dbReference>
<keyword evidence="7" id="KW-0547">Nucleotide-binding</keyword>
<dbReference type="Gene3D" id="1.10.287.130">
    <property type="match status" value="1"/>
</dbReference>
<dbReference type="GO" id="GO:0005524">
    <property type="term" value="F:ATP binding"/>
    <property type="evidence" value="ECO:0007669"/>
    <property type="project" value="UniProtKB-KW"/>
</dbReference>
<evidence type="ECO:0000256" key="3">
    <source>
        <dbReference type="ARBA" id="ARBA00012438"/>
    </source>
</evidence>
<dbReference type="Pfam" id="PF00512">
    <property type="entry name" value="HisKA"/>
    <property type="match status" value="1"/>
</dbReference>
<dbReference type="PROSITE" id="PS50109">
    <property type="entry name" value="HIS_KIN"/>
    <property type="match status" value="1"/>
</dbReference>
<evidence type="ECO:0000313" key="14">
    <source>
        <dbReference type="Proteomes" id="UP001597380"/>
    </source>
</evidence>
<feature type="transmembrane region" description="Helical" evidence="10">
    <location>
        <begin position="152"/>
        <end position="171"/>
    </location>
</feature>
<keyword evidence="14" id="KW-1185">Reference proteome</keyword>
<keyword evidence="9 13" id="KW-0067">ATP-binding</keyword>
<dbReference type="CDD" id="cd06225">
    <property type="entry name" value="HAMP"/>
    <property type="match status" value="1"/>
</dbReference>
<keyword evidence="6" id="KW-0808">Transferase</keyword>
<protein>
    <recommendedName>
        <fullName evidence="3">histidine kinase</fullName>
        <ecNumber evidence="3">2.7.13.3</ecNumber>
    </recommendedName>
</protein>
<sequence length="450" mass="50627">MRWFGGLYPKLFLWFWLTLLVMIALVVTIPRLWSETYFELPDRPLRHMQGFVDEVERKVERRRRPPPGEGKRWYLVNADGESRDGSPVPEIVLSLQLASTADGKPRGVIDGRWLYAGPWDIRIHGQDWQIVLRHPKDKSPLPLLPFMFNHPWRLVVLIVLISGGLCGFLAWRLGRPLHQLRQTAQSLAEGNLEARPAYELLSRRDEVGLLSRQLSDMADALGSEIEAQQQLLRDVSHELRSPLTRLQLAIGLMRRSEGESDLLQRVERESLKLEEMIAELLQLARMQRKREGMVPLELSELLSQAVNDAQIEAESAGLKLSVNVSPEGAEAWCAGDASLLSRAIDNLIRNAVRFAKGRIEVNLQKHDGDIQISVADDGPGVPDHELAHIFRPFYRLDDARTPELDSGIGLGMAIVAAAVQAHHGDVVARRSEFGGLEVSMTLPAKAERLQ</sequence>
<keyword evidence="10" id="KW-1133">Transmembrane helix</keyword>
<dbReference type="PANTHER" id="PTHR44936">
    <property type="entry name" value="SENSOR PROTEIN CREC"/>
    <property type="match status" value="1"/>
</dbReference>
<dbReference type="Gene3D" id="3.30.565.10">
    <property type="entry name" value="Histidine kinase-like ATPase, C-terminal domain"/>
    <property type="match status" value="1"/>
</dbReference>
<dbReference type="SMART" id="SM00387">
    <property type="entry name" value="HATPase_c"/>
    <property type="match status" value="1"/>
</dbReference>
<reference evidence="14" key="1">
    <citation type="journal article" date="2019" name="Int. J. Syst. Evol. Microbiol.">
        <title>The Global Catalogue of Microorganisms (GCM) 10K type strain sequencing project: providing services to taxonomists for standard genome sequencing and annotation.</title>
        <authorList>
            <consortium name="The Broad Institute Genomics Platform"/>
            <consortium name="The Broad Institute Genome Sequencing Center for Infectious Disease"/>
            <person name="Wu L."/>
            <person name="Ma J."/>
        </authorList>
    </citation>
    <scope>NUCLEOTIDE SEQUENCE [LARGE SCALE GENOMIC DNA]</scope>
    <source>
        <strain evidence="14">CGMCC 1.10992</strain>
    </source>
</reference>
<dbReference type="EC" id="2.7.13.3" evidence="3"/>
<dbReference type="SUPFAM" id="SSF47384">
    <property type="entry name" value="Homodimeric domain of signal transducing histidine kinase"/>
    <property type="match status" value="1"/>
</dbReference>
<evidence type="ECO:0000256" key="10">
    <source>
        <dbReference type="SAM" id="Phobius"/>
    </source>
</evidence>
<dbReference type="RefSeq" id="WP_345340589.1">
    <property type="nucleotide sequence ID" value="NZ_BAABLI010000015.1"/>
</dbReference>
<evidence type="ECO:0000256" key="8">
    <source>
        <dbReference type="ARBA" id="ARBA00022777"/>
    </source>
</evidence>
<keyword evidence="5" id="KW-0597">Phosphoprotein</keyword>
<dbReference type="SUPFAM" id="SSF158472">
    <property type="entry name" value="HAMP domain-like"/>
    <property type="match status" value="1"/>
</dbReference>
<evidence type="ECO:0000256" key="5">
    <source>
        <dbReference type="ARBA" id="ARBA00022553"/>
    </source>
</evidence>
<dbReference type="PANTHER" id="PTHR44936:SF10">
    <property type="entry name" value="SENSOR PROTEIN RSTB"/>
    <property type="match status" value="1"/>
</dbReference>
<evidence type="ECO:0000259" key="12">
    <source>
        <dbReference type="PROSITE" id="PS50885"/>
    </source>
</evidence>
<evidence type="ECO:0000256" key="4">
    <source>
        <dbReference type="ARBA" id="ARBA00022475"/>
    </source>
</evidence>
<evidence type="ECO:0000259" key="11">
    <source>
        <dbReference type="PROSITE" id="PS50109"/>
    </source>
</evidence>
<comment type="subcellular location">
    <subcellularLocation>
        <location evidence="2">Cell membrane</location>
        <topology evidence="2">Multi-pass membrane protein</topology>
    </subcellularLocation>
</comment>
<feature type="transmembrane region" description="Helical" evidence="10">
    <location>
        <begin position="12"/>
        <end position="33"/>
    </location>
</feature>
<accession>A0ABW4XR30</accession>
<dbReference type="InterPro" id="IPR036890">
    <property type="entry name" value="HATPase_C_sf"/>
</dbReference>
<evidence type="ECO:0000256" key="7">
    <source>
        <dbReference type="ARBA" id="ARBA00022741"/>
    </source>
</evidence>
<dbReference type="PROSITE" id="PS50885">
    <property type="entry name" value="HAMP"/>
    <property type="match status" value="1"/>
</dbReference>
<organism evidence="13 14">
    <name type="scientific">Corallincola platygyrae</name>
    <dbReference type="NCBI Taxonomy" id="1193278"/>
    <lineage>
        <taxon>Bacteria</taxon>
        <taxon>Pseudomonadati</taxon>
        <taxon>Pseudomonadota</taxon>
        <taxon>Gammaproteobacteria</taxon>
        <taxon>Alteromonadales</taxon>
        <taxon>Psychromonadaceae</taxon>
        <taxon>Corallincola</taxon>
    </lineage>
</organism>
<dbReference type="Pfam" id="PF00672">
    <property type="entry name" value="HAMP"/>
    <property type="match status" value="1"/>
</dbReference>
<proteinExistence type="predicted"/>
<dbReference type="SMART" id="SM00304">
    <property type="entry name" value="HAMP"/>
    <property type="match status" value="1"/>
</dbReference>
<dbReference type="InterPro" id="IPR003594">
    <property type="entry name" value="HATPase_dom"/>
</dbReference>
<dbReference type="InterPro" id="IPR003660">
    <property type="entry name" value="HAMP_dom"/>
</dbReference>
<dbReference type="PRINTS" id="PR00344">
    <property type="entry name" value="BCTRLSENSOR"/>
</dbReference>
<dbReference type="EMBL" id="JBHUHT010000017">
    <property type="protein sequence ID" value="MFD2097427.1"/>
    <property type="molecule type" value="Genomic_DNA"/>
</dbReference>
<keyword evidence="8" id="KW-0418">Kinase</keyword>
<dbReference type="SMART" id="SM00388">
    <property type="entry name" value="HisKA"/>
    <property type="match status" value="1"/>
</dbReference>
<dbReference type="InterPro" id="IPR003661">
    <property type="entry name" value="HisK_dim/P_dom"/>
</dbReference>
<gene>
    <name evidence="13" type="ORF">ACFSJ3_15620</name>
</gene>
<feature type="domain" description="HAMP" evidence="12">
    <location>
        <begin position="171"/>
        <end position="226"/>
    </location>
</feature>
<name>A0ABW4XR30_9GAMM</name>
<comment type="caution">
    <text evidence="13">The sequence shown here is derived from an EMBL/GenBank/DDBJ whole genome shotgun (WGS) entry which is preliminary data.</text>
</comment>
<keyword evidence="4" id="KW-1003">Cell membrane</keyword>
<comment type="catalytic activity">
    <reaction evidence="1">
        <text>ATP + protein L-histidine = ADP + protein N-phospho-L-histidine.</text>
        <dbReference type="EC" id="2.7.13.3"/>
    </reaction>
</comment>
<evidence type="ECO:0000256" key="2">
    <source>
        <dbReference type="ARBA" id="ARBA00004651"/>
    </source>
</evidence>
<evidence type="ECO:0000256" key="6">
    <source>
        <dbReference type="ARBA" id="ARBA00022679"/>
    </source>
</evidence>
<keyword evidence="10" id="KW-0812">Transmembrane</keyword>
<dbReference type="Proteomes" id="UP001597380">
    <property type="component" value="Unassembled WGS sequence"/>
</dbReference>
<dbReference type="InterPro" id="IPR036097">
    <property type="entry name" value="HisK_dim/P_sf"/>
</dbReference>
<keyword evidence="10" id="KW-0472">Membrane</keyword>
<dbReference type="Gene3D" id="6.10.340.10">
    <property type="match status" value="1"/>
</dbReference>
<evidence type="ECO:0000256" key="1">
    <source>
        <dbReference type="ARBA" id="ARBA00000085"/>
    </source>
</evidence>
<feature type="domain" description="Histidine kinase" evidence="11">
    <location>
        <begin position="234"/>
        <end position="446"/>
    </location>
</feature>
<dbReference type="CDD" id="cd00082">
    <property type="entry name" value="HisKA"/>
    <property type="match status" value="1"/>
</dbReference>
<evidence type="ECO:0000256" key="9">
    <source>
        <dbReference type="ARBA" id="ARBA00022840"/>
    </source>
</evidence>
<dbReference type="InterPro" id="IPR005467">
    <property type="entry name" value="His_kinase_dom"/>
</dbReference>
<evidence type="ECO:0000313" key="13">
    <source>
        <dbReference type="EMBL" id="MFD2097427.1"/>
    </source>
</evidence>
<dbReference type="Pfam" id="PF02518">
    <property type="entry name" value="HATPase_c"/>
    <property type="match status" value="1"/>
</dbReference>
<dbReference type="InterPro" id="IPR004358">
    <property type="entry name" value="Sig_transdc_His_kin-like_C"/>
</dbReference>